<dbReference type="RefSeq" id="WP_140989240.1">
    <property type="nucleotide sequence ID" value="NZ_VHIQ01000002.1"/>
</dbReference>
<proteinExistence type="predicted"/>
<accession>A0A506PNN3</accession>
<dbReference type="Proteomes" id="UP000317332">
    <property type="component" value="Unassembled WGS sequence"/>
</dbReference>
<gene>
    <name evidence="1" type="ORF">FJ651_04595</name>
</gene>
<evidence type="ECO:0000313" key="1">
    <source>
        <dbReference type="EMBL" id="TPV34817.1"/>
    </source>
</evidence>
<protein>
    <submittedName>
        <fullName evidence="1">DUF2480 family protein</fullName>
    </submittedName>
</protein>
<dbReference type="EMBL" id="VHIQ01000002">
    <property type="protein sequence ID" value="TPV34817.1"/>
    <property type="molecule type" value="Genomic_DNA"/>
</dbReference>
<sequence>MAEEIINRVAQSKLKVIDLEEIYPKNLRLIIDLKDWLFEGIVLKEKDFRTNLANHNWTQYQNCFVAVNCSNDAIIPDWAFMLVTVHLQPYAKKIVEGNLKTLETLIFQDLISELDVSVYENCPVIVKGCSHKPIPLNAYVQLTQKLQTVAKSIMFGEACSSVPLYKRK</sequence>
<dbReference type="OrthoDB" id="9803040at2"/>
<reference evidence="1 2" key="1">
    <citation type="submission" date="2019-06" db="EMBL/GenBank/DDBJ databases">
        <title>Flavobacteriaceae Paucihalobacterium erythroidium CWB-1, complete genome.</title>
        <authorList>
            <person name="Wu S."/>
        </authorList>
    </citation>
    <scope>NUCLEOTIDE SEQUENCE [LARGE SCALE GENOMIC DNA]</scope>
    <source>
        <strain evidence="1 2">CWB-1</strain>
    </source>
</reference>
<dbReference type="Pfam" id="PF10652">
    <property type="entry name" value="DUF2480"/>
    <property type="match status" value="1"/>
</dbReference>
<comment type="caution">
    <text evidence="1">The sequence shown here is derived from an EMBL/GenBank/DDBJ whole genome shotgun (WGS) entry which is preliminary data.</text>
</comment>
<keyword evidence="2" id="KW-1185">Reference proteome</keyword>
<name>A0A506PNN3_9FLAO</name>
<evidence type="ECO:0000313" key="2">
    <source>
        <dbReference type="Proteomes" id="UP000317332"/>
    </source>
</evidence>
<organism evidence="1 2">
    <name type="scientific">Paucihalobacter ruber</name>
    <dbReference type="NCBI Taxonomy" id="2567861"/>
    <lineage>
        <taxon>Bacteria</taxon>
        <taxon>Pseudomonadati</taxon>
        <taxon>Bacteroidota</taxon>
        <taxon>Flavobacteriia</taxon>
        <taxon>Flavobacteriales</taxon>
        <taxon>Flavobacteriaceae</taxon>
        <taxon>Paucihalobacter</taxon>
    </lineage>
</organism>
<dbReference type="InterPro" id="IPR018914">
    <property type="entry name" value="DUF2480"/>
</dbReference>
<dbReference type="AlphaFoldDB" id="A0A506PNN3"/>